<dbReference type="GO" id="GO:0005506">
    <property type="term" value="F:iron ion binding"/>
    <property type="evidence" value="ECO:0007669"/>
    <property type="project" value="InterPro"/>
</dbReference>
<dbReference type="PRINTS" id="PR00463">
    <property type="entry name" value="EP450I"/>
</dbReference>
<evidence type="ECO:0000256" key="2">
    <source>
        <dbReference type="ARBA" id="ARBA00022723"/>
    </source>
</evidence>
<keyword evidence="5" id="KW-0472">Membrane</keyword>
<dbReference type="EMBL" id="JANBOI010000469">
    <property type="protein sequence ID" value="KAJ1730333.1"/>
    <property type="molecule type" value="Genomic_DNA"/>
</dbReference>
<evidence type="ECO:0008006" key="8">
    <source>
        <dbReference type="Google" id="ProtNLM"/>
    </source>
</evidence>
<dbReference type="GO" id="GO:0020037">
    <property type="term" value="F:heme binding"/>
    <property type="evidence" value="ECO:0007669"/>
    <property type="project" value="InterPro"/>
</dbReference>
<keyword evidence="4" id="KW-0408">Iron</keyword>
<reference evidence="6" key="1">
    <citation type="submission" date="2022-07" db="EMBL/GenBank/DDBJ databases">
        <title>Phylogenomic reconstructions and comparative analyses of Kickxellomycotina fungi.</title>
        <authorList>
            <person name="Reynolds N.K."/>
            <person name="Stajich J.E."/>
            <person name="Barry K."/>
            <person name="Grigoriev I.V."/>
            <person name="Crous P."/>
            <person name="Smith M.E."/>
        </authorList>
    </citation>
    <scope>NUCLEOTIDE SEQUENCE</scope>
    <source>
        <strain evidence="6">BCRC 34381</strain>
    </source>
</reference>
<dbReference type="InterPro" id="IPR050121">
    <property type="entry name" value="Cytochrome_P450_monoxygenase"/>
</dbReference>
<keyword evidence="5" id="KW-0812">Transmembrane</keyword>
<dbReference type="Proteomes" id="UP001143981">
    <property type="component" value="Unassembled WGS sequence"/>
</dbReference>
<organism evidence="6 7">
    <name type="scientific">Coemansia biformis</name>
    <dbReference type="NCBI Taxonomy" id="1286918"/>
    <lineage>
        <taxon>Eukaryota</taxon>
        <taxon>Fungi</taxon>
        <taxon>Fungi incertae sedis</taxon>
        <taxon>Zoopagomycota</taxon>
        <taxon>Kickxellomycotina</taxon>
        <taxon>Kickxellomycetes</taxon>
        <taxon>Kickxellales</taxon>
        <taxon>Kickxellaceae</taxon>
        <taxon>Coemansia</taxon>
    </lineage>
</organism>
<feature type="transmembrane region" description="Helical" evidence="5">
    <location>
        <begin position="27"/>
        <end position="46"/>
    </location>
</feature>
<dbReference type="InterPro" id="IPR002401">
    <property type="entry name" value="Cyt_P450_E_grp-I"/>
</dbReference>
<dbReference type="InterPro" id="IPR001128">
    <property type="entry name" value="Cyt_P450"/>
</dbReference>
<keyword evidence="5" id="KW-1133">Transmembrane helix</keyword>
<dbReference type="OrthoDB" id="2789670at2759"/>
<keyword evidence="2" id="KW-0479">Metal-binding</keyword>
<protein>
    <recommendedName>
        <fullName evidence="8">Cytochrome P450</fullName>
    </recommendedName>
</protein>
<dbReference type="GO" id="GO:0016705">
    <property type="term" value="F:oxidoreductase activity, acting on paired donors, with incorporation or reduction of molecular oxygen"/>
    <property type="evidence" value="ECO:0007669"/>
    <property type="project" value="InterPro"/>
</dbReference>
<dbReference type="GO" id="GO:0004497">
    <property type="term" value="F:monooxygenase activity"/>
    <property type="evidence" value="ECO:0007669"/>
    <property type="project" value="InterPro"/>
</dbReference>
<dbReference type="PANTHER" id="PTHR24305:SF235">
    <property type="entry name" value="CYTOCHROME P450 MONOOXYGENASE APDB-RELATED"/>
    <property type="match status" value="1"/>
</dbReference>
<dbReference type="SUPFAM" id="SSF48264">
    <property type="entry name" value="Cytochrome P450"/>
    <property type="match status" value="1"/>
</dbReference>
<evidence type="ECO:0000256" key="3">
    <source>
        <dbReference type="ARBA" id="ARBA00023002"/>
    </source>
</evidence>
<sequence length="426" mass="47107">MVFDSSHILTACRAICDSLGGFFRDPAVLWILITVAVGAAGFRAVYALCFSPLRRIPGPLLARLTSMRIEMAGLTGTFAAYGKKGAEQYGDIYVCHPSGVCITDPADIRQVLSSSLFLKGPYYSLLRITGIDNAISVTHPEGASRSRRMLGPFFSTSYISRMEPLIAEYGMGAITRRWDALLGGSSDGTTTVNYGLTFSLCTFNVISRLVYGQDIAALDPSSSGESFRWVHQSTNYISIRTLLQLLPRLLFRLLTWPWEHLYRRFSDHVHESIDARKQLLASLGAGSERPADLLQALLDCEDPKSRVRLTSEQIHAESLLLLLGGTDPTAFSLIWAMHLLMLYPECRRRATREVRSNFPPSDETEITYAAARSALPYLEACILESMRLVPVPSVMIPRVVRSPGATIKGHYLPPGTHVFANIYGSH</sequence>
<evidence type="ECO:0000313" key="7">
    <source>
        <dbReference type="Proteomes" id="UP001143981"/>
    </source>
</evidence>
<proteinExistence type="predicted"/>
<dbReference type="GO" id="GO:0044550">
    <property type="term" value="P:secondary metabolite biosynthetic process"/>
    <property type="evidence" value="ECO:0007669"/>
    <property type="project" value="UniProtKB-ARBA"/>
</dbReference>
<gene>
    <name evidence="6" type="ORF">LPJ61_003067</name>
</gene>
<dbReference type="PANTHER" id="PTHR24305">
    <property type="entry name" value="CYTOCHROME P450"/>
    <property type="match status" value="1"/>
</dbReference>
<keyword evidence="3" id="KW-0560">Oxidoreductase</keyword>
<evidence type="ECO:0000256" key="1">
    <source>
        <dbReference type="ARBA" id="ARBA00001971"/>
    </source>
</evidence>
<evidence type="ECO:0000256" key="5">
    <source>
        <dbReference type="SAM" id="Phobius"/>
    </source>
</evidence>
<name>A0A9W7YDK7_9FUNG</name>
<dbReference type="AlphaFoldDB" id="A0A9W7YDK7"/>
<dbReference type="Pfam" id="PF00067">
    <property type="entry name" value="p450"/>
    <property type="match status" value="1"/>
</dbReference>
<evidence type="ECO:0000256" key="4">
    <source>
        <dbReference type="ARBA" id="ARBA00023004"/>
    </source>
</evidence>
<accession>A0A9W7YDK7</accession>
<evidence type="ECO:0000313" key="6">
    <source>
        <dbReference type="EMBL" id="KAJ1730333.1"/>
    </source>
</evidence>
<feature type="non-terminal residue" evidence="6">
    <location>
        <position position="426"/>
    </location>
</feature>
<comment type="cofactor">
    <cofactor evidence="1">
        <name>heme</name>
        <dbReference type="ChEBI" id="CHEBI:30413"/>
    </cofactor>
</comment>
<dbReference type="Gene3D" id="1.10.630.10">
    <property type="entry name" value="Cytochrome P450"/>
    <property type="match status" value="1"/>
</dbReference>
<comment type="caution">
    <text evidence="6">The sequence shown here is derived from an EMBL/GenBank/DDBJ whole genome shotgun (WGS) entry which is preliminary data.</text>
</comment>
<keyword evidence="7" id="KW-1185">Reference proteome</keyword>
<dbReference type="InterPro" id="IPR036396">
    <property type="entry name" value="Cyt_P450_sf"/>
</dbReference>